<proteinExistence type="predicted"/>
<evidence type="ECO:0000313" key="2">
    <source>
        <dbReference type="Proteomes" id="UP000273807"/>
    </source>
</evidence>
<accession>A0A3N0BKX5</accession>
<sequence>YLLLQPRQPHFIFECLGQKFSYCEKTFLLFEITDLAAGRQAETATNGLQFPQEADPRIVTAALMPPG</sequence>
<organism evidence="1 2">
    <name type="scientific">Arthrobacter oryzae</name>
    <dbReference type="NCBI Taxonomy" id="409290"/>
    <lineage>
        <taxon>Bacteria</taxon>
        <taxon>Bacillati</taxon>
        <taxon>Actinomycetota</taxon>
        <taxon>Actinomycetes</taxon>
        <taxon>Micrococcales</taxon>
        <taxon>Micrococcaceae</taxon>
        <taxon>Arthrobacter</taxon>
    </lineage>
</organism>
<dbReference type="EMBL" id="RBED01000150">
    <property type="protein sequence ID" value="RNL48703.1"/>
    <property type="molecule type" value="Genomic_DNA"/>
</dbReference>
<reference evidence="1 2" key="1">
    <citation type="submission" date="2018-10" db="EMBL/GenBank/DDBJ databases">
        <title>Genome sequencing of Arthrobacter oryzae TNB02.</title>
        <authorList>
            <person name="Cho Y.-J."/>
            <person name="Cho A."/>
            <person name="Kim O.-S."/>
        </authorList>
    </citation>
    <scope>NUCLEOTIDE SEQUENCE [LARGE SCALE GENOMIC DNA]</scope>
    <source>
        <strain evidence="1 2">TNB02</strain>
    </source>
</reference>
<name>A0A3N0BKX5_9MICC</name>
<feature type="non-terminal residue" evidence="1">
    <location>
        <position position="1"/>
    </location>
</feature>
<dbReference type="RefSeq" id="WP_221176632.1">
    <property type="nucleotide sequence ID" value="NZ_RBED01000150.1"/>
</dbReference>
<gene>
    <name evidence="1" type="ORF">D7003_19800</name>
</gene>
<comment type="caution">
    <text evidence="1">The sequence shown here is derived from an EMBL/GenBank/DDBJ whole genome shotgun (WGS) entry which is preliminary data.</text>
</comment>
<keyword evidence="2" id="KW-1185">Reference proteome</keyword>
<evidence type="ECO:0000313" key="1">
    <source>
        <dbReference type="EMBL" id="RNL48703.1"/>
    </source>
</evidence>
<protein>
    <submittedName>
        <fullName evidence="1">Uncharacterized protein</fullName>
    </submittedName>
</protein>
<dbReference type="AlphaFoldDB" id="A0A3N0BKX5"/>
<dbReference type="Proteomes" id="UP000273807">
    <property type="component" value="Unassembled WGS sequence"/>
</dbReference>